<organism evidence="9 10">
    <name type="scientific">Pseudobutyrivibrio ruminis DSM 9787</name>
    <dbReference type="NCBI Taxonomy" id="1123011"/>
    <lineage>
        <taxon>Bacteria</taxon>
        <taxon>Bacillati</taxon>
        <taxon>Bacillota</taxon>
        <taxon>Clostridia</taxon>
        <taxon>Lachnospirales</taxon>
        <taxon>Lachnospiraceae</taxon>
        <taxon>Pseudobutyrivibrio</taxon>
    </lineage>
</organism>
<comment type="subcellular location">
    <subcellularLocation>
        <location evidence="1">Cell membrane</location>
        <topology evidence="1">Multi-pass membrane protein</topology>
    </subcellularLocation>
</comment>
<proteinExistence type="inferred from homology"/>
<dbReference type="PIRSF" id="PIRSF500217">
    <property type="entry name" value="AlgI"/>
    <property type="match status" value="1"/>
</dbReference>
<reference evidence="9 10" key="1">
    <citation type="submission" date="2017-08" db="EMBL/GenBank/DDBJ databases">
        <authorList>
            <person name="de Groot N.N."/>
        </authorList>
    </citation>
    <scope>NUCLEOTIDE SEQUENCE [LARGE SCALE GENOMIC DNA]</scope>
    <source>
        <strain evidence="9 10">DSM 9787</strain>
    </source>
</reference>
<keyword evidence="6 7" id="KW-0472">Membrane</keyword>
<evidence type="ECO:0000256" key="5">
    <source>
        <dbReference type="ARBA" id="ARBA00022989"/>
    </source>
</evidence>
<feature type="transmembrane region" description="Helical" evidence="8">
    <location>
        <begin position="338"/>
        <end position="368"/>
    </location>
</feature>
<feature type="transmembrane region" description="Helical" evidence="8">
    <location>
        <begin position="89"/>
        <end position="113"/>
    </location>
</feature>
<gene>
    <name evidence="9" type="ORF">SAMN02910411_1348</name>
</gene>
<protein>
    <submittedName>
        <fullName evidence="9">Alginate O-acetyltransferase complex protein AlgI</fullName>
    </submittedName>
</protein>
<sequence length="488" mass="55339">MVFSSIIFTTIFLPLCLLAYYGIPRLKGGSYANRIKLSNIILLIFSLVFYAFGGVKYLLLIGIVIFINWAGGFLCASNRHSHRFNKISLISVVVLDLGILFFFKYFNFFIAIIENIFFGGSLTVSDRFTNLFSGVGTGALNLPQIVLPVGISFFTFQALSYVIDVYNDQVEVQSSFWYFALYISCFPQLIAGPIVHYKDISGQLTERSVGSYEFAAGIKRFCFGLGKKVIIANTLASIADKIWTADISQLDATVAWLGSICYTFQIYYDFSGYSDMAIGLGKMFGFDFKENFDHPYRAESVREFWRRWHISLSTWFRDYVYIPLGGSRCTLKKTCGNIFIVFLLTGIWHGANWTFITWGLVYGILLIFERVWFGKILEKNPVKFLNRLLTFFVVNLLWVVFRADSIISAFTYISRMFAGGIRILNLFTYLSGMGVIAIFAAVIFAGFVQAHMSIKAVKGNMAVCLAILLVSLLFLVNGTYNPFIYYQF</sequence>
<evidence type="ECO:0000256" key="7">
    <source>
        <dbReference type="PIRNR" id="PIRNR016636"/>
    </source>
</evidence>
<evidence type="ECO:0000256" key="1">
    <source>
        <dbReference type="ARBA" id="ARBA00004651"/>
    </source>
</evidence>
<dbReference type="GO" id="GO:0005886">
    <property type="term" value="C:plasma membrane"/>
    <property type="evidence" value="ECO:0007669"/>
    <property type="project" value="UniProtKB-SubCell"/>
</dbReference>
<dbReference type="PANTHER" id="PTHR13285">
    <property type="entry name" value="ACYLTRANSFERASE"/>
    <property type="match status" value="1"/>
</dbReference>
<evidence type="ECO:0000256" key="3">
    <source>
        <dbReference type="ARBA" id="ARBA00022475"/>
    </source>
</evidence>
<feature type="transmembrane region" description="Helical" evidence="8">
    <location>
        <begin position="175"/>
        <end position="195"/>
    </location>
</feature>
<evidence type="ECO:0000313" key="9">
    <source>
        <dbReference type="EMBL" id="SOB98179.1"/>
    </source>
</evidence>
<accession>A0A285RUK4</accession>
<keyword evidence="5 8" id="KW-1133">Transmembrane helix</keyword>
<dbReference type="PANTHER" id="PTHR13285:SF18">
    <property type="entry name" value="PROTEIN-CYSTEINE N-PALMITOYLTRANSFERASE RASP"/>
    <property type="match status" value="1"/>
</dbReference>
<feature type="transmembrane region" description="Helical" evidence="8">
    <location>
        <begin position="58"/>
        <end position="77"/>
    </location>
</feature>
<evidence type="ECO:0000256" key="4">
    <source>
        <dbReference type="ARBA" id="ARBA00022692"/>
    </source>
</evidence>
<dbReference type="InterPro" id="IPR004299">
    <property type="entry name" value="MBOAT_fam"/>
</dbReference>
<feature type="transmembrane region" description="Helical" evidence="8">
    <location>
        <begin position="426"/>
        <end position="448"/>
    </location>
</feature>
<comment type="similarity">
    <text evidence="2 7">Belongs to the membrane-bound acyltransferase family.</text>
</comment>
<evidence type="ECO:0000256" key="2">
    <source>
        <dbReference type="ARBA" id="ARBA00010323"/>
    </source>
</evidence>
<feature type="transmembrane region" description="Helical" evidence="8">
    <location>
        <begin position="35"/>
        <end position="52"/>
    </location>
</feature>
<dbReference type="GO" id="GO:0042121">
    <property type="term" value="P:alginic acid biosynthetic process"/>
    <property type="evidence" value="ECO:0007669"/>
    <property type="project" value="InterPro"/>
</dbReference>
<dbReference type="PIRSF" id="PIRSF016636">
    <property type="entry name" value="AlgI_DltB"/>
    <property type="match status" value="1"/>
</dbReference>
<name>A0A285RUK4_9FIRM</name>
<dbReference type="Pfam" id="PF03062">
    <property type="entry name" value="MBOAT"/>
    <property type="match status" value="1"/>
</dbReference>
<dbReference type="AlphaFoldDB" id="A0A285RUK4"/>
<keyword evidence="3 7" id="KW-1003">Cell membrane</keyword>
<dbReference type="Proteomes" id="UP000219563">
    <property type="component" value="Unassembled WGS sequence"/>
</dbReference>
<dbReference type="EMBL" id="OBMR01000004">
    <property type="protein sequence ID" value="SOB98179.1"/>
    <property type="molecule type" value="Genomic_DNA"/>
</dbReference>
<evidence type="ECO:0000256" key="8">
    <source>
        <dbReference type="SAM" id="Phobius"/>
    </source>
</evidence>
<feature type="transmembrane region" description="Helical" evidence="8">
    <location>
        <begin position="460"/>
        <end position="480"/>
    </location>
</feature>
<evidence type="ECO:0000256" key="6">
    <source>
        <dbReference type="ARBA" id="ARBA00023136"/>
    </source>
</evidence>
<dbReference type="GO" id="GO:0016746">
    <property type="term" value="F:acyltransferase activity"/>
    <property type="evidence" value="ECO:0007669"/>
    <property type="project" value="UniProtKB-KW"/>
</dbReference>
<feature type="transmembrane region" description="Helical" evidence="8">
    <location>
        <begin position="388"/>
        <end position="414"/>
    </location>
</feature>
<keyword evidence="4 8" id="KW-0812">Transmembrane</keyword>
<keyword evidence="7" id="KW-0012">Acyltransferase</keyword>
<keyword evidence="7 9" id="KW-0808">Transferase</keyword>
<evidence type="ECO:0000313" key="10">
    <source>
        <dbReference type="Proteomes" id="UP000219563"/>
    </source>
</evidence>
<feature type="transmembrane region" description="Helical" evidence="8">
    <location>
        <begin position="6"/>
        <end position="23"/>
    </location>
</feature>
<dbReference type="InterPro" id="IPR024194">
    <property type="entry name" value="Ac/AlaTfrase_AlgI/DltB"/>
</dbReference>
<dbReference type="InterPro" id="IPR028362">
    <property type="entry name" value="AlgI"/>
</dbReference>
<dbReference type="InterPro" id="IPR051085">
    <property type="entry name" value="MB_O-acyltransferase"/>
</dbReference>